<feature type="domain" description="SCP" evidence="2">
    <location>
        <begin position="41"/>
        <end position="183"/>
    </location>
</feature>
<dbReference type="Pfam" id="PF00188">
    <property type="entry name" value="CAP"/>
    <property type="match status" value="1"/>
</dbReference>
<dbReference type="GeneID" id="90940759"/>
<dbReference type="InterPro" id="IPR034113">
    <property type="entry name" value="SCP_GAPR1-like"/>
</dbReference>
<dbReference type="AlphaFoldDB" id="A0AAX3ZCM6"/>
<proteinExistence type="predicted"/>
<keyword evidence="1" id="KW-0732">Signal</keyword>
<evidence type="ECO:0000256" key="1">
    <source>
        <dbReference type="SAM" id="SignalP"/>
    </source>
</evidence>
<dbReference type="PANTHER" id="PTHR10334">
    <property type="entry name" value="CYSTEINE-RICH SECRETORY PROTEIN-RELATED"/>
    <property type="match status" value="1"/>
</dbReference>
<gene>
    <name evidence="3" type="ORF">P7W03_02000</name>
</gene>
<dbReference type="PROSITE" id="PS01010">
    <property type="entry name" value="CRISP_2"/>
    <property type="match status" value="1"/>
</dbReference>
<dbReference type="InterPro" id="IPR001283">
    <property type="entry name" value="CRISP-related"/>
</dbReference>
<evidence type="ECO:0000313" key="4">
    <source>
        <dbReference type="Proteomes" id="UP001231701"/>
    </source>
</evidence>
<sequence length="205" mass="22344">MGRFASGVLAVAAAMLTAAVTVQPVQATDERPPLSDRTDEAFNEDCLAAHNRYRARHGAAPLRLDDAAVAYAVRRAREASAQEGGALPPGARGWGENSFWFAGYEHEPATCEEAVRLWYEQRWTGGYDWDRPGYAPDTASFTQVVWKATDTLGCGRAAGRRDDEDAYQTYIVCSYHPAGNVVGRFEENVGEPVGESRSARSPRSG</sequence>
<reference evidence="3" key="1">
    <citation type="submission" date="2023-03" db="EMBL/GenBank/DDBJ databases">
        <title>Borrelidin-producing and root-colonizing Streptomyces rochei is a potent biopesticide for soil-borne oomycete-caused plant diseases.</title>
        <authorList>
            <person name="Zhou D."/>
            <person name="Wang X."/>
            <person name="Navarro-Munoz J.C."/>
            <person name="Li W."/>
            <person name="Li J."/>
            <person name="Jiu M."/>
            <person name="Deng S."/>
            <person name="Ye Y."/>
            <person name="Daly P."/>
            <person name="Wei L."/>
        </authorList>
    </citation>
    <scope>NUCLEOTIDE SEQUENCE</scope>
    <source>
        <strain evidence="3">JK1</strain>
    </source>
</reference>
<dbReference type="CDD" id="cd05382">
    <property type="entry name" value="CAP_GAPR1-like"/>
    <property type="match status" value="1"/>
</dbReference>
<dbReference type="GO" id="GO:0005576">
    <property type="term" value="C:extracellular region"/>
    <property type="evidence" value="ECO:0007669"/>
    <property type="project" value="InterPro"/>
</dbReference>
<dbReference type="InterPro" id="IPR018244">
    <property type="entry name" value="Allrgn_V5/Tpx1_CS"/>
</dbReference>
<dbReference type="SUPFAM" id="SSF55797">
    <property type="entry name" value="PR-1-like"/>
    <property type="match status" value="1"/>
</dbReference>
<protein>
    <submittedName>
        <fullName evidence="3">CAP family protein</fullName>
    </submittedName>
</protein>
<name>A0AAX3ZCM6_STRRO</name>
<feature type="signal peptide" evidence="1">
    <location>
        <begin position="1"/>
        <end position="27"/>
    </location>
</feature>
<dbReference type="SMART" id="SM00198">
    <property type="entry name" value="SCP"/>
    <property type="match status" value="1"/>
</dbReference>
<feature type="chain" id="PRO_5043500598" evidence="1">
    <location>
        <begin position="28"/>
        <end position="205"/>
    </location>
</feature>
<evidence type="ECO:0000259" key="2">
    <source>
        <dbReference type="SMART" id="SM00198"/>
    </source>
</evidence>
<evidence type="ECO:0000313" key="3">
    <source>
        <dbReference type="EMBL" id="WMC84398.1"/>
    </source>
</evidence>
<organism evidence="3 4">
    <name type="scientific">Streptomyces rochei</name>
    <name type="common">Streptomyces parvullus</name>
    <dbReference type="NCBI Taxonomy" id="1928"/>
    <lineage>
        <taxon>Bacteria</taxon>
        <taxon>Bacillati</taxon>
        <taxon>Actinomycetota</taxon>
        <taxon>Actinomycetes</taxon>
        <taxon>Kitasatosporales</taxon>
        <taxon>Streptomycetaceae</taxon>
        <taxon>Streptomyces</taxon>
        <taxon>Streptomyces rochei group</taxon>
    </lineage>
</organism>
<dbReference type="InterPro" id="IPR035940">
    <property type="entry name" value="CAP_sf"/>
</dbReference>
<dbReference type="RefSeq" id="WP_199577769.1">
    <property type="nucleotide sequence ID" value="NZ_CP121271.1"/>
</dbReference>
<dbReference type="Proteomes" id="UP001231701">
    <property type="component" value="Chromosome"/>
</dbReference>
<dbReference type="Gene3D" id="3.40.33.10">
    <property type="entry name" value="CAP"/>
    <property type="match status" value="1"/>
</dbReference>
<dbReference type="EMBL" id="CP121271">
    <property type="protein sequence ID" value="WMC84398.1"/>
    <property type="molecule type" value="Genomic_DNA"/>
</dbReference>
<accession>A0AAX3ZCM6</accession>
<dbReference type="PRINTS" id="PR00837">
    <property type="entry name" value="V5TPXLIKE"/>
</dbReference>
<dbReference type="InterPro" id="IPR014044">
    <property type="entry name" value="CAP_dom"/>
</dbReference>